<dbReference type="GO" id="GO:0016491">
    <property type="term" value="F:oxidoreductase activity"/>
    <property type="evidence" value="ECO:0007669"/>
    <property type="project" value="InterPro"/>
</dbReference>
<accession>Q39Z27</accession>
<keyword evidence="23" id="KW-1185">Reference proteome</keyword>
<dbReference type="PANTHER" id="PTHR22888">
    <property type="entry name" value="CYTOCHROME C OXIDASE, SUBUNIT II"/>
    <property type="match status" value="1"/>
</dbReference>
<evidence type="ECO:0000259" key="19">
    <source>
        <dbReference type="PROSITE" id="PS50857"/>
    </source>
</evidence>
<dbReference type="InterPro" id="IPR011759">
    <property type="entry name" value="Cyt_c_oxidase_su2_TM_dom"/>
</dbReference>
<reference evidence="22 23" key="2">
    <citation type="journal article" date="2009" name="BMC Microbiol.">
        <title>The genome sequence of Geobacter metallireducens: features of metabolism, physiology and regulation common and dissimilar to Geobacter sulfurreducens.</title>
        <authorList>
            <person name="Aklujkar M."/>
            <person name="Krushkal J."/>
            <person name="DiBartolo G."/>
            <person name="Lapidus A."/>
            <person name="Land M.L."/>
            <person name="Lovley D.R."/>
        </authorList>
    </citation>
    <scope>NUCLEOTIDE SEQUENCE [LARGE SCALE GENOMIC DNA]</scope>
    <source>
        <strain evidence="23">ATCC 53774 / DSM 7210 / GS-15</strain>
    </source>
</reference>
<evidence type="ECO:0000256" key="13">
    <source>
        <dbReference type="ARBA" id="ARBA00023136"/>
    </source>
</evidence>
<dbReference type="Pfam" id="PF00116">
    <property type="entry name" value="COX2"/>
    <property type="match status" value="1"/>
</dbReference>
<keyword evidence="7 15" id="KW-0479">Metal-binding</keyword>
<dbReference type="Gene3D" id="2.60.40.420">
    <property type="entry name" value="Cupredoxins - blue copper proteins"/>
    <property type="match status" value="1"/>
</dbReference>
<feature type="transmembrane region" description="Helical" evidence="18">
    <location>
        <begin position="15"/>
        <end position="37"/>
    </location>
</feature>
<dbReference type="Pfam" id="PF02790">
    <property type="entry name" value="COX2_TM"/>
    <property type="match status" value="1"/>
</dbReference>
<dbReference type="Pfam" id="PF00034">
    <property type="entry name" value="Cytochrom_C"/>
    <property type="match status" value="1"/>
</dbReference>
<keyword evidence="4 15" id="KW-0349">Heme</keyword>
<dbReference type="STRING" id="269799.Gmet_0252"/>
<keyword evidence="3 16" id="KW-0813">Transport</keyword>
<dbReference type="EMBL" id="CP000148">
    <property type="protein sequence ID" value="ABB30497.1"/>
    <property type="molecule type" value="Genomic_DNA"/>
</dbReference>
<dbReference type="InterPro" id="IPR036257">
    <property type="entry name" value="Cyt_c_oxidase_su2_TM_sf"/>
</dbReference>
<comment type="similarity">
    <text evidence="2 16">Belongs to the cytochrome c oxidase subunit 2 family.</text>
</comment>
<dbReference type="GO" id="GO:0005507">
    <property type="term" value="F:copper ion binding"/>
    <property type="evidence" value="ECO:0007669"/>
    <property type="project" value="InterPro"/>
</dbReference>
<evidence type="ECO:0000256" key="7">
    <source>
        <dbReference type="ARBA" id="ARBA00022723"/>
    </source>
</evidence>
<evidence type="ECO:0000259" key="21">
    <source>
        <dbReference type="PROSITE" id="PS51007"/>
    </source>
</evidence>
<dbReference type="PROSITE" id="PS00078">
    <property type="entry name" value="COX2"/>
    <property type="match status" value="1"/>
</dbReference>
<dbReference type="PROSITE" id="PS50999">
    <property type="entry name" value="COX2_TM"/>
    <property type="match status" value="1"/>
</dbReference>
<keyword evidence="11 15" id="KW-0408">Iron</keyword>
<dbReference type="eggNOG" id="COG2010">
    <property type="taxonomic scope" value="Bacteria"/>
</dbReference>
<dbReference type="KEGG" id="gme:Gmet_0252"/>
<keyword evidence="12 17" id="KW-0186">Copper</keyword>
<dbReference type="GO" id="GO:0020037">
    <property type="term" value="F:heme binding"/>
    <property type="evidence" value="ECO:0007669"/>
    <property type="project" value="InterPro"/>
</dbReference>
<evidence type="ECO:0000256" key="3">
    <source>
        <dbReference type="ARBA" id="ARBA00022448"/>
    </source>
</evidence>
<dbReference type="GO" id="GO:0042773">
    <property type="term" value="P:ATP synthesis coupled electron transport"/>
    <property type="evidence" value="ECO:0007669"/>
    <property type="project" value="TreeGrafter"/>
</dbReference>
<dbReference type="RefSeq" id="WP_004513568.1">
    <property type="nucleotide sequence ID" value="NC_007517.1"/>
</dbReference>
<dbReference type="PANTHER" id="PTHR22888:SF9">
    <property type="entry name" value="CYTOCHROME C OXIDASE SUBUNIT 2"/>
    <property type="match status" value="1"/>
</dbReference>
<evidence type="ECO:0000313" key="23">
    <source>
        <dbReference type="Proteomes" id="UP000007073"/>
    </source>
</evidence>
<dbReference type="PROSITE" id="PS51007">
    <property type="entry name" value="CYTC"/>
    <property type="match status" value="1"/>
</dbReference>
<evidence type="ECO:0000313" key="22">
    <source>
        <dbReference type="EMBL" id="ABB30497.1"/>
    </source>
</evidence>
<evidence type="ECO:0000256" key="10">
    <source>
        <dbReference type="ARBA" id="ARBA00022989"/>
    </source>
</evidence>
<evidence type="ECO:0000256" key="12">
    <source>
        <dbReference type="ARBA" id="ARBA00023008"/>
    </source>
</evidence>
<comment type="function">
    <text evidence="14 17">Subunits I and II form the functional core of the enzyme complex. Electrons originating in cytochrome c are transferred via heme a and Cu(A) to the binuclear center formed by heme a3 and Cu(B).</text>
</comment>
<dbReference type="AlphaFoldDB" id="Q39Z27"/>
<evidence type="ECO:0000256" key="5">
    <source>
        <dbReference type="ARBA" id="ARBA00022660"/>
    </source>
</evidence>
<dbReference type="CDD" id="cd13915">
    <property type="entry name" value="CuRO_HCO_II_like_2"/>
    <property type="match status" value="1"/>
</dbReference>
<keyword evidence="5 16" id="KW-0679">Respiratory chain</keyword>
<dbReference type="InterPro" id="IPR045187">
    <property type="entry name" value="CcO_II"/>
</dbReference>
<evidence type="ECO:0000256" key="17">
    <source>
        <dbReference type="RuleBase" id="RU004024"/>
    </source>
</evidence>
<dbReference type="HOGENOM" id="CLU_036876_1_0_7"/>
<evidence type="ECO:0000256" key="1">
    <source>
        <dbReference type="ARBA" id="ARBA00004141"/>
    </source>
</evidence>
<evidence type="ECO:0000256" key="4">
    <source>
        <dbReference type="ARBA" id="ARBA00022617"/>
    </source>
</evidence>
<gene>
    <name evidence="22" type="primary">coxB</name>
    <name evidence="22" type="ordered locus">Gmet_0252</name>
</gene>
<comment type="subcellular location">
    <subcellularLocation>
        <location evidence="16">Cell membrane</location>
        <topology evidence="16">Multi-pass membrane protein</topology>
    </subcellularLocation>
    <subcellularLocation>
        <location evidence="1">Membrane</location>
        <topology evidence="1">Multi-pass membrane protein</topology>
    </subcellularLocation>
</comment>
<evidence type="ECO:0000256" key="16">
    <source>
        <dbReference type="RuleBase" id="RU000456"/>
    </source>
</evidence>
<dbReference type="Gene3D" id="1.10.287.90">
    <property type="match status" value="1"/>
</dbReference>
<dbReference type="Proteomes" id="UP000007073">
    <property type="component" value="Chromosome"/>
</dbReference>
<dbReference type="NCBIfam" id="TIGR02866">
    <property type="entry name" value="CoxB"/>
    <property type="match status" value="1"/>
</dbReference>
<comment type="cofactor">
    <cofactor evidence="17">
        <name>Cu cation</name>
        <dbReference type="ChEBI" id="CHEBI:23378"/>
    </cofactor>
    <text evidence="17">Binds a copper A center.</text>
</comment>
<evidence type="ECO:0000256" key="18">
    <source>
        <dbReference type="SAM" id="Phobius"/>
    </source>
</evidence>
<protein>
    <recommendedName>
        <fullName evidence="17">Cytochrome c oxidase subunit 2</fullName>
        <ecNumber evidence="17">7.1.1.9</ecNumber>
    </recommendedName>
</protein>
<keyword evidence="9 16" id="KW-0249">Electron transport</keyword>
<dbReference type="SUPFAM" id="SSF49503">
    <property type="entry name" value="Cupredoxins"/>
    <property type="match status" value="1"/>
</dbReference>
<dbReference type="InterPro" id="IPR008972">
    <property type="entry name" value="Cupredoxin"/>
</dbReference>
<keyword evidence="13 18" id="KW-0472">Membrane</keyword>
<keyword evidence="8" id="KW-1278">Translocase</keyword>
<feature type="transmembrane region" description="Helical" evidence="18">
    <location>
        <begin position="57"/>
        <end position="79"/>
    </location>
</feature>
<reference evidence="22 23" key="1">
    <citation type="submission" date="2005-10" db="EMBL/GenBank/DDBJ databases">
        <title>Complete sequence of Geobacter metallireducens GS-15.</title>
        <authorList>
            <consortium name="US DOE Joint Genome Institute"/>
            <person name="Copeland A."/>
            <person name="Lucas S."/>
            <person name="Lapidus A."/>
            <person name="Barry K."/>
            <person name="Detter J.C."/>
            <person name="Glavina T."/>
            <person name="Hammon N."/>
            <person name="Israni S."/>
            <person name="Pitluck S."/>
            <person name="Di Bartolo G."/>
            <person name="Chain P."/>
            <person name="Schmutz J."/>
            <person name="Larimer F."/>
            <person name="Land M."/>
            <person name="Kyrpides N."/>
            <person name="Ivanova N."/>
            <person name="Richardson P."/>
        </authorList>
    </citation>
    <scope>NUCLEOTIDE SEQUENCE [LARGE SCALE GENOMIC DNA]</scope>
    <source>
        <strain evidence="23">ATCC 53774 / DSM 7210 / GS-15</strain>
    </source>
</reference>
<dbReference type="PROSITE" id="PS50857">
    <property type="entry name" value="COX2_CUA"/>
    <property type="match status" value="1"/>
</dbReference>
<dbReference type="InterPro" id="IPR009056">
    <property type="entry name" value="Cyt_c-like_dom"/>
</dbReference>
<dbReference type="EC" id="7.1.1.9" evidence="17"/>
<evidence type="ECO:0000259" key="20">
    <source>
        <dbReference type="PROSITE" id="PS50999"/>
    </source>
</evidence>
<dbReference type="SUPFAM" id="SSF46626">
    <property type="entry name" value="Cytochrome c"/>
    <property type="match status" value="1"/>
</dbReference>
<proteinExistence type="inferred from homology"/>
<evidence type="ECO:0000256" key="6">
    <source>
        <dbReference type="ARBA" id="ARBA00022692"/>
    </source>
</evidence>
<evidence type="ECO:0000256" key="2">
    <source>
        <dbReference type="ARBA" id="ARBA00007866"/>
    </source>
</evidence>
<evidence type="ECO:0000256" key="11">
    <source>
        <dbReference type="ARBA" id="ARBA00023004"/>
    </source>
</evidence>
<dbReference type="InterPro" id="IPR002429">
    <property type="entry name" value="CcO_II-like_C"/>
</dbReference>
<dbReference type="SUPFAM" id="SSF81464">
    <property type="entry name" value="Cytochrome c oxidase subunit II-like, transmembrane region"/>
    <property type="match status" value="1"/>
</dbReference>
<name>Q39Z27_GEOMG</name>
<dbReference type="GO" id="GO:0005886">
    <property type="term" value="C:plasma membrane"/>
    <property type="evidence" value="ECO:0007669"/>
    <property type="project" value="UniProtKB-SubCell"/>
</dbReference>
<dbReference type="InterPro" id="IPR014222">
    <property type="entry name" value="Cyt_c_oxidase_su2"/>
</dbReference>
<evidence type="ECO:0000256" key="9">
    <source>
        <dbReference type="ARBA" id="ARBA00022982"/>
    </source>
</evidence>
<keyword evidence="10 18" id="KW-1133">Transmembrane helix</keyword>
<feature type="domain" description="Cytochrome oxidase subunit II copper A binding" evidence="19">
    <location>
        <begin position="90"/>
        <end position="200"/>
    </location>
</feature>
<dbReference type="InterPro" id="IPR036909">
    <property type="entry name" value="Cyt_c-like_dom_sf"/>
</dbReference>
<dbReference type="Gene3D" id="1.10.760.10">
    <property type="entry name" value="Cytochrome c-like domain"/>
    <property type="match status" value="1"/>
</dbReference>
<dbReference type="GO" id="GO:0004129">
    <property type="term" value="F:cytochrome-c oxidase activity"/>
    <property type="evidence" value="ECO:0007669"/>
    <property type="project" value="UniProtKB-EC"/>
</dbReference>
<organism evidence="22 23">
    <name type="scientific">Geobacter metallireducens (strain ATCC 53774 / DSM 7210 / GS-15)</name>
    <dbReference type="NCBI Taxonomy" id="269799"/>
    <lineage>
        <taxon>Bacteria</taxon>
        <taxon>Pseudomonadati</taxon>
        <taxon>Thermodesulfobacteriota</taxon>
        <taxon>Desulfuromonadia</taxon>
        <taxon>Geobacterales</taxon>
        <taxon>Geobacteraceae</taxon>
        <taxon>Geobacter</taxon>
    </lineage>
</organism>
<keyword evidence="6 16" id="KW-0812">Transmembrane</keyword>
<feature type="domain" description="Cytochrome c" evidence="21">
    <location>
        <begin position="205"/>
        <end position="302"/>
    </location>
</feature>
<evidence type="ECO:0000256" key="15">
    <source>
        <dbReference type="PROSITE-ProRule" id="PRU00433"/>
    </source>
</evidence>
<comment type="catalytic activity">
    <reaction evidence="17">
        <text>4 Fe(II)-[cytochrome c] + O2 + 8 H(+)(in) = 4 Fe(III)-[cytochrome c] + 2 H2O + 4 H(+)(out)</text>
        <dbReference type="Rhea" id="RHEA:11436"/>
        <dbReference type="Rhea" id="RHEA-COMP:10350"/>
        <dbReference type="Rhea" id="RHEA-COMP:14399"/>
        <dbReference type="ChEBI" id="CHEBI:15377"/>
        <dbReference type="ChEBI" id="CHEBI:15378"/>
        <dbReference type="ChEBI" id="CHEBI:15379"/>
        <dbReference type="ChEBI" id="CHEBI:29033"/>
        <dbReference type="ChEBI" id="CHEBI:29034"/>
        <dbReference type="EC" id="7.1.1.9"/>
    </reaction>
</comment>
<sequence length="302" mass="33477">MDPNLYTTTRAVDPVFIWIFGVSLVLLLGITATMVGFVIRYRRSRAPEPTSQAASNIWLEIIWTALPTIIVMAMFYYGWAGYLTLRNVPKDALEVTATARMWSWSFTYANGKTSPTLYVPVGKPVLVHLVSEDVIHGFYVPAFRVKHDVVPGMKNHVWFVADKPGTYDLFCSVYCGLGHSGMVSTVVAVPEAEFQAWLAKAEKEENQGGGRALLEKNGCLGCHSLDGSRKVGPSFKGIWGRNVTVMTGGAERTITVDEEYVKRSIREPGADVVKGYPPVMPPYSALSDKDIEEIMDFLKDLK</sequence>
<evidence type="ECO:0000256" key="14">
    <source>
        <dbReference type="ARBA" id="ARBA00024688"/>
    </source>
</evidence>
<evidence type="ECO:0000256" key="8">
    <source>
        <dbReference type="ARBA" id="ARBA00022967"/>
    </source>
</evidence>
<dbReference type="eggNOG" id="COG1622">
    <property type="taxonomic scope" value="Bacteria"/>
</dbReference>
<feature type="domain" description="Cytochrome oxidase subunit II transmembrane region profile" evidence="20">
    <location>
        <begin position="1"/>
        <end position="89"/>
    </location>
</feature>
<dbReference type="InterPro" id="IPR001505">
    <property type="entry name" value="Copper_CuA"/>
</dbReference>